<evidence type="ECO:0000313" key="2">
    <source>
        <dbReference type="Proteomes" id="UP000190188"/>
    </source>
</evidence>
<organism evidence="1 2">
    <name type="scientific">Paenibacillus selenitireducens</name>
    <dbReference type="NCBI Taxonomy" id="1324314"/>
    <lineage>
        <taxon>Bacteria</taxon>
        <taxon>Bacillati</taxon>
        <taxon>Bacillota</taxon>
        <taxon>Bacilli</taxon>
        <taxon>Bacillales</taxon>
        <taxon>Paenibacillaceae</taxon>
        <taxon>Paenibacillus</taxon>
    </lineage>
</organism>
<dbReference type="EMBL" id="MSZX01000005">
    <property type="protein sequence ID" value="OPA77453.1"/>
    <property type="molecule type" value="Genomic_DNA"/>
</dbReference>
<reference evidence="1 2" key="1">
    <citation type="submission" date="2017-01" db="EMBL/GenBank/DDBJ databases">
        <title>Genome analysis of Paenibacillus selenitrireducens ES3-24.</title>
        <authorList>
            <person name="Xu D."/>
            <person name="Yao R."/>
            <person name="Zheng S."/>
        </authorList>
    </citation>
    <scope>NUCLEOTIDE SEQUENCE [LARGE SCALE GENOMIC DNA]</scope>
    <source>
        <strain evidence="1 2">ES3-24</strain>
    </source>
</reference>
<name>A0A1T2XCW6_9BACL</name>
<gene>
    <name evidence="1" type="ORF">BVG16_13425</name>
</gene>
<dbReference type="OrthoDB" id="2611090at2"/>
<dbReference type="Proteomes" id="UP000190188">
    <property type="component" value="Unassembled WGS sequence"/>
</dbReference>
<proteinExistence type="predicted"/>
<keyword evidence="2" id="KW-1185">Reference proteome</keyword>
<accession>A0A1T2XCW6</accession>
<protein>
    <submittedName>
        <fullName evidence="1">Uncharacterized protein</fullName>
    </submittedName>
</protein>
<evidence type="ECO:0000313" key="1">
    <source>
        <dbReference type="EMBL" id="OPA77453.1"/>
    </source>
</evidence>
<comment type="caution">
    <text evidence="1">The sequence shown here is derived from an EMBL/GenBank/DDBJ whole genome shotgun (WGS) entry which is preliminary data.</text>
</comment>
<dbReference type="RefSeq" id="WP_078499194.1">
    <property type="nucleotide sequence ID" value="NZ_MSZX01000005.1"/>
</dbReference>
<dbReference type="STRING" id="1324314.BVG16_13425"/>
<sequence>MDMNLIVNNTLAELKEEGYMEKVIRKHLEKTIEDVVEDSLRSWSDFGKKMKERIKEQMDFSLENLDIPSYNHLIMNVIKGELNRAMADEGTKMIQEQMQELLGTAKEEYKLSDLIKQMVEDDCELDELWYEDYKEITVIVEEKYGNQYIYIDPEEEKDWYECKYMIALNKDGTVWRSDVDKKNFENRVIMGGIYGLERMIFQMWTRKSKLIIDNYETSFTNPEYE</sequence>
<dbReference type="AlphaFoldDB" id="A0A1T2XCW6"/>